<keyword evidence="1" id="KW-0175">Coiled coil</keyword>
<organism evidence="3 4">
    <name type="scientific">Clupea harengus</name>
    <name type="common">Atlantic herring</name>
    <dbReference type="NCBI Taxonomy" id="7950"/>
    <lineage>
        <taxon>Eukaryota</taxon>
        <taxon>Metazoa</taxon>
        <taxon>Chordata</taxon>
        <taxon>Craniata</taxon>
        <taxon>Vertebrata</taxon>
        <taxon>Euteleostomi</taxon>
        <taxon>Actinopterygii</taxon>
        <taxon>Neopterygii</taxon>
        <taxon>Teleostei</taxon>
        <taxon>Clupei</taxon>
        <taxon>Clupeiformes</taxon>
        <taxon>Clupeoidei</taxon>
        <taxon>Clupeidae</taxon>
        <taxon>Clupea</taxon>
    </lineage>
</organism>
<proteinExistence type="predicted"/>
<gene>
    <name evidence="4" type="primary">LOC105912370</name>
</gene>
<dbReference type="AlphaFoldDB" id="A0A6P3WEJ5"/>
<dbReference type="Proteomes" id="UP000515152">
    <property type="component" value="Chromosome 20"/>
</dbReference>
<feature type="coiled-coil region" evidence="1">
    <location>
        <begin position="271"/>
        <end position="305"/>
    </location>
</feature>
<protein>
    <submittedName>
        <fullName evidence="4">Uncharacterized protein LOC105912370</fullName>
    </submittedName>
</protein>
<dbReference type="GeneID" id="105912370"/>
<evidence type="ECO:0000313" key="3">
    <source>
        <dbReference type="Proteomes" id="UP000515152"/>
    </source>
</evidence>
<sequence length="365" mass="40771">MELRTISLGTRRRASSAFTDPLYDNCLSHSECSDPGVTRALPPPGAVLPPAVPTLGGREDGRVPGSPGSSGWALGRKGWLEPAGDHDTVSCSSTHESIRSIYDNLEMPRSPTENDLDKDRSELESEGLLEHKDWMDFMERTDNRWMSSYESQEDRSRGTNTKPNKRHGGKPDPFLFTAVESKPKVLKVPHPFSNRQPQAKPFIRDVGGEVYLHGTRGRPTASSLNLPLIPTPYPSSCPATVPPHTSPPVVHAAQQSGQSSNPMTVLLTSIKLQIAQQKEEYETEIRRLEQRNEALEAQVLGLRANLEQQRRWYSAVEMRLCEGERARADADRRNAELQSQMEQFFDAFGELTNEAKKTERIVQGF</sequence>
<dbReference type="KEGG" id="char:105912370"/>
<evidence type="ECO:0000256" key="1">
    <source>
        <dbReference type="SAM" id="Coils"/>
    </source>
</evidence>
<keyword evidence="3" id="KW-1185">Reference proteome</keyword>
<dbReference type="RefSeq" id="XP_012696779.2">
    <property type="nucleotide sequence ID" value="XM_012841325.3"/>
</dbReference>
<feature type="compositionally biased region" description="Pro residues" evidence="2">
    <location>
        <begin position="41"/>
        <end position="52"/>
    </location>
</feature>
<reference evidence="4" key="1">
    <citation type="submission" date="2025-08" db="UniProtKB">
        <authorList>
            <consortium name="RefSeq"/>
        </authorList>
    </citation>
    <scope>IDENTIFICATION</scope>
</reference>
<accession>A0A6P3WEJ5</accession>
<dbReference type="CDD" id="cd14686">
    <property type="entry name" value="bZIP"/>
    <property type="match status" value="1"/>
</dbReference>
<name>A0A6P3WEJ5_CLUHA</name>
<dbReference type="OrthoDB" id="8927606at2759"/>
<feature type="region of interest" description="Disordered" evidence="2">
    <location>
        <begin position="238"/>
        <end position="257"/>
    </location>
</feature>
<evidence type="ECO:0000313" key="4">
    <source>
        <dbReference type="RefSeq" id="XP_012696779.2"/>
    </source>
</evidence>
<feature type="region of interest" description="Disordered" evidence="2">
    <location>
        <begin position="37"/>
        <end position="79"/>
    </location>
</feature>
<evidence type="ECO:0000256" key="2">
    <source>
        <dbReference type="SAM" id="MobiDB-lite"/>
    </source>
</evidence>
<feature type="region of interest" description="Disordered" evidence="2">
    <location>
        <begin position="147"/>
        <end position="173"/>
    </location>
</feature>